<evidence type="ECO:0000256" key="3">
    <source>
        <dbReference type="ARBA" id="ARBA00004760"/>
    </source>
</evidence>
<dbReference type="PANTHER" id="PTHR13693">
    <property type="entry name" value="CLASS II AMINOTRANSFERASE/8-AMINO-7-OXONONANOATE SYNTHASE"/>
    <property type="match status" value="1"/>
</dbReference>
<keyword evidence="7" id="KW-0808">Transferase</keyword>
<dbReference type="InterPro" id="IPR015421">
    <property type="entry name" value="PyrdxlP-dep_Trfase_major"/>
</dbReference>
<comment type="pathway">
    <text evidence="3">Lipid metabolism; sphingolipid metabolism.</text>
</comment>
<evidence type="ECO:0000256" key="10">
    <source>
        <dbReference type="ARBA" id="ARBA00023315"/>
    </source>
</evidence>
<evidence type="ECO:0000256" key="8">
    <source>
        <dbReference type="ARBA" id="ARBA00022824"/>
    </source>
</evidence>
<evidence type="ECO:0000256" key="6">
    <source>
        <dbReference type="ARBA" id="ARBA00013220"/>
    </source>
</evidence>
<evidence type="ECO:0000256" key="7">
    <source>
        <dbReference type="ARBA" id="ARBA00022679"/>
    </source>
</evidence>
<evidence type="ECO:0000256" key="5">
    <source>
        <dbReference type="ARBA" id="ARBA00008392"/>
    </source>
</evidence>
<evidence type="ECO:0000256" key="2">
    <source>
        <dbReference type="ARBA" id="ARBA00004389"/>
    </source>
</evidence>
<dbReference type="InterPro" id="IPR004839">
    <property type="entry name" value="Aminotransferase_I/II_large"/>
</dbReference>
<evidence type="ECO:0000256" key="9">
    <source>
        <dbReference type="ARBA" id="ARBA00022919"/>
    </source>
</evidence>
<dbReference type="InterPro" id="IPR050087">
    <property type="entry name" value="AON_synthase_class-II"/>
</dbReference>
<keyword evidence="10" id="KW-0012">Acyltransferase</keyword>
<comment type="catalytic activity">
    <reaction evidence="11">
        <text>L-serine + hexadecanoyl-CoA + H(+) = 3-oxosphinganine + CO2 + CoA</text>
        <dbReference type="Rhea" id="RHEA:14761"/>
        <dbReference type="ChEBI" id="CHEBI:15378"/>
        <dbReference type="ChEBI" id="CHEBI:16526"/>
        <dbReference type="ChEBI" id="CHEBI:33384"/>
        <dbReference type="ChEBI" id="CHEBI:57287"/>
        <dbReference type="ChEBI" id="CHEBI:57379"/>
        <dbReference type="ChEBI" id="CHEBI:58299"/>
        <dbReference type="EC" id="2.3.1.50"/>
    </reaction>
</comment>
<accession>F2DH66</accession>
<name>F2DH66_HORVV</name>
<dbReference type="GO" id="GO:0005789">
    <property type="term" value="C:endoplasmic reticulum membrane"/>
    <property type="evidence" value="ECO:0007669"/>
    <property type="project" value="UniProtKB-SubCell"/>
</dbReference>
<dbReference type="InterPro" id="IPR015424">
    <property type="entry name" value="PyrdxlP-dep_Trfase"/>
</dbReference>
<proteinExistence type="evidence at transcript level"/>
<dbReference type="Pfam" id="PF00155">
    <property type="entry name" value="Aminotran_1_2"/>
    <property type="match status" value="1"/>
</dbReference>
<dbReference type="GO" id="GO:0006665">
    <property type="term" value="P:sphingolipid metabolic process"/>
    <property type="evidence" value="ECO:0007669"/>
    <property type="project" value="UniProtKB-KW"/>
</dbReference>
<dbReference type="Gene3D" id="3.90.1150.10">
    <property type="entry name" value="Aspartate Aminotransferase, domain 1"/>
    <property type="match status" value="1"/>
</dbReference>
<dbReference type="PANTHER" id="PTHR13693:SF102">
    <property type="entry name" value="2-AMINO-3-KETOBUTYRATE COENZYME A LIGASE, MITOCHONDRIAL"/>
    <property type="match status" value="1"/>
</dbReference>
<reference evidence="13" key="1">
    <citation type="journal article" date="2011" name="Plant Physiol.">
        <title>Comprehensive sequence analysis of 24,783 barley full-length cDNAs derived from 12 clone libraries.</title>
        <authorList>
            <person name="Matsumoto T."/>
            <person name="Tanaka T."/>
            <person name="Sakai H."/>
            <person name="Amano N."/>
            <person name="Kanamori H."/>
            <person name="Kurita K."/>
            <person name="Kikuta A."/>
            <person name="Kamiya K."/>
            <person name="Yamamoto M."/>
            <person name="Ikawa H."/>
            <person name="Fujii N."/>
            <person name="Hori K."/>
            <person name="Itoh T."/>
            <person name="Sato K."/>
        </authorList>
    </citation>
    <scope>NUCLEOTIDE SEQUENCE</scope>
</reference>
<dbReference type="AlphaFoldDB" id="F2DH66"/>
<feature type="domain" description="Aminotransferase class I/classII large" evidence="12">
    <location>
        <begin position="46"/>
        <end position="119"/>
    </location>
</feature>
<comment type="pathway">
    <text evidence="4">Sphingolipid metabolism.</text>
</comment>
<dbReference type="EC" id="2.3.1.50" evidence="6"/>
<keyword evidence="8" id="KW-0256">Endoplasmic reticulum</keyword>
<dbReference type="EMBL" id="AK363233">
    <property type="protein sequence ID" value="BAJ94437.1"/>
    <property type="molecule type" value="mRNA"/>
</dbReference>
<keyword evidence="9" id="KW-0443">Lipid metabolism</keyword>
<evidence type="ECO:0000256" key="11">
    <source>
        <dbReference type="ARBA" id="ARBA00048528"/>
    </source>
</evidence>
<dbReference type="InterPro" id="IPR015422">
    <property type="entry name" value="PyrdxlP-dep_Trfase_small"/>
</dbReference>
<evidence type="ECO:0000259" key="12">
    <source>
        <dbReference type="Pfam" id="PF00155"/>
    </source>
</evidence>
<evidence type="ECO:0000313" key="13">
    <source>
        <dbReference type="EMBL" id="BAJ94437.1"/>
    </source>
</evidence>
<organism evidence="13">
    <name type="scientific">Hordeum vulgare subsp. vulgare</name>
    <name type="common">Domesticated barley</name>
    <dbReference type="NCBI Taxonomy" id="112509"/>
    <lineage>
        <taxon>Eukaryota</taxon>
        <taxon>Viridiplantae</taxon>
        <taxon>Streptophyta</taxon>
        <taxon>Embryophyta</taxon>
        <taxon>Tracheophyta</taxon>
        <taxon>Spermatophyta</taxon>
        <taxon>Magnoliopsida</taxon>
        <taxon>Liliopsida</taxon>
        <taxon>Poales</taxon>
        <taxon>Poaceae</taxon>
        <taxon>BOP clade</taxon>
        <taxon>Pooideae</taxon>
        <taxon>Triticodae</taxon>
        <taxon>Triticeae</taxon>
        <taxon>Hordeinae</taxon>
        <taxon>Hordeum</taxon>
    </lineage>
</organism>
<dbReference type="GO" id="GO:0004758">
    <property type="term" value="F:serine C-palmitoyltransferase activity"/>
    <property type="evidence" value="ECO:0007669"/>
    <property type="project" value="UniProtKB-EC"/>
</dbReference>
<evidence type="ECO:0000256" key="1">
    <source>
        <dbReference type="ARBA" id="ARBA00001933"/>
    </source>
</evidence>
<dbReference type="SUPFAM" id="SSF53383">
    <property type="entry name" value="PLP-dependent transferases"/>
    <property type="match status" value="1"/>
</dbReference>
<keyword evidence="9" id="KW-0746">Sphingolipid metabolism</keyword>
<comment type="subcellular location">
    <subcellularLocation>
        <location evidence="2">Endoplasmic reticulum membrane</location>
        <topology evidence="2">Single-pass membrane protein</topology>
    </subcellularLocation>
</comment>
<dbReference type="Gene3D" id="3.40.640.10">
    <property type="entry name" value="Type I PLP-dependent aspartate aminotransferase-like (Major domain)"/>
    <property type="match status" value="1"/>
</dbReference>
<dbReference type="GO" id="GO:0030170">
    <property type="term" value="F:pyridoxal phosphate binding"/>
    <property type="evidence" value="ECO:0007669"/>
    <property type="project" value="InterPro"/>
</dbReference>
<evidence type="ECO:0000256" key="4">
    <source>
        <dbReference type="ARBA" id="ARBA00004991"/>
    </source>
</evidence>
<sequence>MSSKVGKFIQQHLAKEIQAMKEAGTYKAERIISSPQLAEIKANGKTVLNFCANNYLGLANNARLIQAAKRTLDSHGFGMSSVRFICGTQDIHKQLEKVIADYYSVDDSILFPSGFDANAGFF</sequence>
<protein>
    <recommendedName>
        <fullName evidence="6">serine C-palmitoyltransferase</fullName>
        <ecNumber evidence="6">2.3.1.50</ecNumber>
    </recommendedName>
</protein>
<comment type="cofactor">
    <cofactor evidence="1">
        <name>pyridoxal 5'-phosphate</name>
        <dbReference type="ChEBI" id="CHEBI:597326"/>
    </cofactor>
</comment>
<comment type="similarity">
    <text evidence="5">Belongs to the class-II pyridoxal-phosphate-dependent aminotransferase family.</text>
</comment>